<dbReference type="SMART" id="SM00228">
    <property type="entry name" value="PDZ"/>
    <property type="match status" value="2"/>
</dbReference>
<dbReference type="SUPFAM" id="SSF50156">
    <property type="entry name" value="PDZ domain-like"/>
    <property type="match status" value="2"/>
</dbReference>
<evidence type="ECO:0000256" key="6">
    <source>
        <dbReference type="ARBA" id="ARBA00022825"/>
    </source>
</evidence>
<feature type="active site" description="Charge relay system" evidence="7">
    <location>
        <position position="212"/>
    </location>
</feature>
<keyword evidence="4" id="KW-0677">Repeat</keyword>
<feature type="compositionally biased region" description="Polar residues" evidence="9">
    <location>
        <begin position="362"/>
        <end position="375"/>
    </location>
</feature>
<feature type="active site" description="Charge relay system" evidence="7">
    <location>
        <position position="138"/>
    </location>
</feature>
<dbReference type="NCBIfam" id="TIGR02037">
    <property type="entry name" value="degP_htrA_DO"/>
    <property type="match status" value="1"/>
</dbReference>
<keyword evidence="6" id="KW-0720">Serine protease</keyword>
<protein>
    <submittedName>
        <fullName evidence="11">Protease Do</fullName>
    </submittedName>
</protein>
<dbReference type="AlphaFoldDB" id="A0A2D6YH44"/>
<evidence type="ECO:0000256" key="4">
    <source>
        <dbReference type="ARBA" id="ARBA00022737"/>
    </source>
</evidence>
<dbReference type="EMBL" id="NZEX01000033">
    <property type="protein sequence ID" value="MAH62470.1"/>
    <property type="molecule type" value="Genomic_DNA"/>
</dbReference>
<dbReference type="Pfam" id="PF13365">
    <property type="entry name" value="Trypsin_2"/>
    <property type="match status" value="1"/>
</dbReference>
<keyword evidence="2 11" id="KW-0645">Protease</keyword>
<keyword evidence="3" id="KW-0732">Signal</keyword>
<dbReference type="PANTHER" id="PTHR22939:SF129">
    <property type="entry name" value="SERINE PROTEASE HTRA2, MITOCHONDRIAL"/>
    <property type="match status" value="1"/>
</dbReference>
<evidence type="ECO:0000256" key="1">
    <source>
        <dbReference type="ARBA" id="ARBA00010541"/>
    </source>
</evidence>
<dbReference type="PANTHER" id="PTHR22939">
    <property type="entry name" value="SERINE PROTEASE FAMILY S1C HTRA-RELATED"/>
    <property type="match status" value="1"/>
</dbReference>
<dbReference type="FunFam" id="2.40.10.10:FF:000001">
    <property type="entry name" value="Periplasmic serine protease DegS"/>
    <property type="match status" value="1"/>
</dbReference>
<feature type="binding site" evidence="8">
    <location>
        <position position="138"/>
    </location>
    <ligand>
        <name>substrate</name>
    </ligand>
</feature>
<dbReference type="SUPFAM" id="SSF50494">
    <property type="entry name" value="Trypsin-like serine proteases"/>
    <property type="match status" value="1"/>
</dbReference>
<reference evidence="12" key="1">
    <citation type="submission" date="2017-09" db="EMBL/GenBank/DDBJ databases">
        <title>The Reconstruction of 2,631 Draft Metagenome-Assembled Genomes from the Global Oceans.</title>
        <authorList>
            <person name="Tully B.J."/>
            <person name="Graham E.D."/>
            <person name="Heidelberg J.F."/>
        </authorList>
    </citation>
    <scope>NUCLEOTIDE SEQUENCE [LARGE SCALE GENOMIC DNA]</scope>
</reference>
<feature type="region of interest" description="Disordered" evidence="9">
    <location>
        <begin position="352"/>
        <end position="378"/>
    </location>
</feature>
<comment type="caution">
    <text evidence="11">The sequence shown here is derived from an EMBL/GenBank/DDBJ whole genome shotgun (WGS) entry which is preliminary data.</text>
</comment>
<evidence type="ECO:0000256" key="7">
    <source>
        <dbReference type="PIRSR" id="PIRSR611782-1"/>
    </source>
</evidence>
<dbReference type="GO" id="GO:0006508">
    <property type="term" value="P:proteolysis"/>
    <property type="evidence" value="ECO:0007669"/>
    <property type="project" value="UniProtKB-KW"/>
</dbReference>
<feature type="binding site" evidence="8">
    <location>
        <begin position="210"/>
        <end position="212"/>
    </location>
    <ligand>
        <name>substrate</name>
    </ligand>
</feature>
<accession>A0A2D6YH44</accession>
<comment type="similarity">
    <text evidence="1">Belongs to the peptidase S1C family.</text>
</comment>
<feature type="domain" description="PDZ" evidence="10">
    <location>
        <begin position="256"/>
        <end position="347"/>
    </location>
</feature>
<name>A0A2D6YH44_9DELT</name>
<evidence type="ECO:0000256" key="9">
    <source>
        <dbReference type="SAM" id="MobiDB-lite"/>
    </source>
</evidence>
<dbReference type="PRINTS" id="PR00834">
    <property type="entry name" value="PROTEASES2C"/>
</dbReference>
<proteinExistence type="inferred from homology"/>
<dbReference type="InterPro" id="IPR011782">
    <property type="entry name" value="Pept_S1C_Do"/>
</dbReference>
<sequence>MQNNPLVHRKPDFQSYQLKLLALLGGLLILLMTTVPAWSESKQFMDPFIQASKARAELVQSAQKSVVHIKVERKLVNVMGPFQNQPRQEGSGSGAIVRSDGYILTNHHVVGEADKITVQLYDGQELKARLIGTDPATDISVIKIEGKDMPILQMGDSDNILVGESVIAIGNPFGLSRTVTFGIVSAKGRTGMGIAEYEDFIQTDAAINPGNSGGPLVDLEGKIVGVNTAIFSRSGGYQGIGFAVPINMALRVMTELIENGQVSRGWLGVGIQDMTPELAKAFGLDQAKGSLVTGVMPGTPAEKAGLQKGDAILRLNGSTIENSNGLRNLIAEARADAKVDLDLVRNKVPMTLSARLDERPKQSGQADANSATKSPSPELGFAVQELTPEMAQRLGYETTQSGIVITVVKPDSPAFNGGLRAGMMIVEMNRQSINSMADFQRGARDISTEDGVLLLVSTPQGSRYLFLQAD</sequence>
<dbReference type="GO" id="GO:0004252">
    <property type="term" value="F:serine-type endopeptidase activity"/>
    <property type="evidence" value="ECO:0007669"/>
    <property type="project" value="InterPro"/>
</dbReference>
<gene>
    <name evidence="11" type="ORF">CMN54_03275</name>
</gene>
<dbReference type="Gene3D" id="2.40.10.120">
    <property type="match status" value="1"/>
</dbReference>
<evidence type="ECO:0000259" key="10">
    <source>
        <dbReference type="PROSITE" id="PS50106"/>
    </source>
</evidence>
<evidence type="ECO:0000313" key="12">
    <source>
        <dbReference type="Proteomes" id="UP000226525"/>
    </source>
</evidence>
<dbReference type="CDD" id="cd10839">
    <property type="entry name" value="cpPDZ1_DegP-like"/>
    <property type="match status" value="1"/>
</dbReference>
<dbReference type="PROSITE" id="PS50106">
    <property type="entry name" value="PDZ"/>
    <property type="match status" value="2"/>
</dbReference>
<dbReference type="InterPro" id="IPR001940">
    <property type="entry name" value="Peptidase_S1C"/>
</dbReference>
<dbReference type="Proteomes" id="UP000226525">
    <property type="component" value="Unassembled WGS sequence"/>
</dbReference>
<evidence type="ECO:0000256" key="5">
    <source>
        <dbReference type="ARBA" id="ARBA00022801"/>
    </source>
</evidence>
<evidence type="ECO:0000256" key="3">
    <source>
        <dbReference type="ARBA" id="ARBA00022729"/>
    </source>
</evidence>
<dbReference type="Pfam" id="PF13180">
    <property type="entry name" value="PDZ_2"/>
    <property type="match status" value="1"/>
</dbReference>
<dbReference type="InterPro" id="IPR009003">
    <property type="entry name" value="Peptidase_S1_PA"/>
</dbReference>
<feature type="active site" description="Charge relay system" evidence="7">
    <location>
        <position position="108"/>
    </location>
</feature>
<dbReference type="InterPro" id="IPR036034">
    <property type="entry name" value="PDZ_sf"/>
</dbReference>
<evidence type="ECO:0000256" key="8">
    <source>
        <dbReference type="PIRSR" id="PIRSR611782-2"/>
    </source>
</evidence>
<keyword evidence="5" id="KW-0378">Hydrolase</keyword>
<organism evidence="11 12">
    <name type="scientific">SAR324 cluster bacterium</name>
    <dbReference type="NCBI Taxonomy" id="2024889"/>
    <lineage>
        <taxon>Bacteria</taxon>
        <taxon>Deltaproteobacteria</taxon>
        <taxon>SAR324 cluster</taxon>
    </lineage>
</organism>
<feature type="domain" description="PDZ" evidence="10">
    <location>
        <begin position="368"/>
        <end position="470"/>
    </location>
</feature>
<dbReference type="Pfam" id="PF00595">
    <property type="entry name" value="PDZ"/>
    <property type="match status" value="1"/>
</dbReference>
<feature type="binding site" evidence="8">
    <location>
        <position position="108"/>
    </location>
    <ligand>
        <name>substrate</name>
    </ligand>
</feature>
<dbReference type="InterPro" id="IPR001478">
    <property type="entry name" value="PDZ"/>
</dbReference>
<dbReference type="Gene3D" id="2.30.42.10">
    <property type="match status" value="2"/>
</dbReference>
<evidence type="ECO:0000256" key="2">
    <source>
        <dbReference type="ARBA" id="ARBA00022670"/>
    </source>
</evidence>
<evidence type="ECO:0000313" key="11">
    <source>
        <dbReference type="EMBL" id="MAH62470.1"/>
    </source>
</evidence>